<evidence type="ECO:0000256" key="1">
    <source>
        <dbReference type="SAM" id="MobiDB-lite"/>
    </source>
</evidence>
<dbReference type="AlphaFoldDB" id="A0A9N8EDM6"/>
<reference evidence="2" key="1">
    <citation type="submission" date="2020-06" db="EMBL/GenBank/DDBJ databases">
        <authorList>
            <consortium name="Plant Systems Biology data submission"/>
        </authorList>
    </citation>
    <scope>NUCLEOTIDE SEQUENCE</scope>
    <source>
        <strain evidence="2">D6</strain>
    </source>
</reference>
<evidence type="ECO:0000313" key="2">
    <source>
        <dbReference type="EMBL" id="CAB9519516.1"/>
    </source>
</evidence>
<feature type="region of interest" description="Disordered" evidence="1">
    <location>
        <begin position="271"/>
        <end position="290"/>
    </location>
</feature>
<proteinExistence type="predicted"/>
<comment type="caution">
    <text evidence="2">The sequence shown here is derived from an EMBL/GenBank/DDBJ whole genome shotgun (WGS) entry which is preliminary data.</text>
</comment>
<name>A0A9N8EDM6_9STRA</name>
<accession>A0A9N8EDM6</accession>
<sequence>MDTVTVESSNNVALNSSTPPLLTTKKAEEITVRMIDNNNNQSNHQLATIHDKILILKVPAGPEEPPKKRPASEASSSLPTKKARFVLVAPIGPAGAQRTVHFELEADGVKTRVRVFNRVEASETPDCWWSPSEMGEIQAREKSAVSVMSFCCEHYTSQVLSVLKEAHNTIKGMDSDSTVASPESVWVANSPARGLERDIVQGFKQRKRKVIRKVLESQRVLQQGRHCETGEAPPLEVQSNILSTQYRRWSYPMTRFAQVLAEGDAQVVVDNNNGGAGSTDPAGLPPLEAF</sequence>
<evidence type="ECO:0000313" key="3">
    <source>
        <dbReference type="Proteomes" id="UP001153069"/>
    </source>
</evidence>
<dbReference type="Proteomes" id="UP001153069">
    <property type="component" value="Unassembled WGS sequence"/>
</dbReference>
<dbReference type="EMBL" id="CAICTM010001021">
    <property type="protein sequence ID" value="CAB9519516.1"/>
    <property type="molecule type" value="Genomic_DNA"/>
</dbReference>
<organism evidence="2 3">
    <name type="scientific">Seminavis robusta</name>
    <dbReference type="NCBI Taxonomy" id="568900"/>
    <lineage>
        <taxon>Eukaryota</taxon>
        <taxon>Sar</taxon>
        <taxon>Stramenopiles</taxon>
        <taxon>Ochrophyta</taxon>
        <taxon>Bacillariophyta</taxon>
        <taxon>Bacillariophyceae</taxon>
        <taxon>Bacillariophycidae</taxon>
        <taxon>Naviculales</taxon>
        <taxon>Naviculaceae</taxon>
        <taxon>Seminavis</taxon>
    </lineage>
</organism>
<keyword evidence="3" id="KW-1185">Reference proteome</keyword>
<protein>
    <submittedName>
        <fullName evidence="2">Uncharacterized protein</fullName>
    </submittedName>
</protein>
<gene>
    <name evidence="2" type="ORF">SEMRO_1023_G232470.1</name>
</gene>